<feature type="non-terminal residue" evidence="3">
    <location>
        <position position="1"/>
    </location>
</feature>
<feature type="compositionally biased region" description="Polar residues" evidence="2">
    <location>
        <begin position="176"/>
        <end position="188"/>
    </location>
</feature>
<feature type="region of interest" description="Disordered" evidence="2">
    <location>
        <begin position="299"/>
        <end position="331"/>
    </location>
</feature>
<evidence type="ECO:0000256" key="1">
    <source>
        <dbReference type="SAM" id="Coils"/>
    </source>
</evidence>
<evidence type="ECO:0000256" key="2">
    <source>
        <dbReference type="SAM" id="MobiDB-lite"/>
    </source>
</evidence>
<feature type="coiled-coil region" evidence="1">
    <location>
        <begin position="603"/>
        <end position="693"/>
    </location>
</feature>
<reference evidence="3 4" key="1">
    <citation type="journal article" date="2019" name="PLoS ONE">
        <title>Genomic analyses reveal an absence of contemporary introgressive admixture between fin whales and blue whales, despite known hybrids.</title>
        <authorList>
            <person name="Westbury M.V."/>
            <person name="Petersen B."/>
            <person name="Lorenzen E.D."/>
        </authorList>
    </citation>
    <scope>NUCLEOTIDE SEQUENCE [LARGE SCALE GENOMIC DNA]</scope>
    <source>
        <strain evidence="3">FinWhale-01</strain>
    </source>
</reference>
<evidence type="ECO:0008006" key="5">
    <source>
        <dbReference type="Google" id="ProtNLM"/>
    </source>
</evidence>
<dbReference type="EMBL" id="SGJD01001378">
    <property type="protein sequence ID" value="KAB0400284.1"/>
    <property type="molecule type" value="Genomic_DNA"/>
</dbReference>
<feature type="region of interest" description="Disordered" evidence="2">
    <location>
        <begin position="1"/>
        <end position="50"/>
    </location>
</feature>
<accession>A0A643CJG7</accession>
<dbReference type="OrthoDB" id="6288856at2759"/>
<dbReference type="PANTHER" id="PTHR14926:SF1">
    <property type="entry name" value="M-PHASE PHOSPHOPROTEIN 9"/>
    <property type="match status" value="1"/>
</dbReference>
<keyword evidence="1" id="KW-0175">Coiled coil</keyword>
<gene>
    <name evidence="3" type="ORF">E2I00_018294</name>
</gene>
<evidence type="ECO:0000313" key="3">
    <source>
        <dbReference type="EMBL" id="KAB0400284.1"/>
    </source>
</evidence>
<dbReference type="PANTHER" id="PTHR14926">
    <property type="entry name" value="M-PHASE PHOSPHOPROTEIN 9"/>
    <property type="match status" value="1"/>
</dbReference>
<name>A0A643CJG7_BALPH</name>
<feature type="region of interest" description="Disordered" evidence="2">
    <location>
        <begin position="169"/>
        <end position="188"/>
    </location>
</feature>
<feature type="compositionally biased region" description="Polar residues" evidence="2">
    <location>
        <begin position="9"/>
        <end position="50"/>
    </location>
</feature>
<dbReference type="AlphaFoldDB" id="A0A643CJG7"/>
<dbReference type="InterPro" id="IPR026636">
    <property type="entry name" value="MPHOSPH9"/>
</dbReference>
<evidence type="ECO:0000313" key="4">
    <source>
        <dbReference type="Proteomes" id="UP000437017"/>
    </source>
</evidence>
<sequence length="707" mass="79161">FDLGKPLQKASSSVESDIKNSPHSLGLNLSTNRSSPHLSTNGVSSFSGKTRPSVIQGTVEVLTSLMQELQNSGKTDSELWKNCETRWLQLFNLVEKQCQEQIVAQQEQFHNQIQRIQKEIKNLVKLQTNNASWASCDRSSLSRQISSESQMGFFSENSERNESVISYPKSKEPEMQQETSMSQPDCNVDSSSVSSGYGTFCVSELNTYKSKDAQEFMEHAEVSKGQFGAPVVQTESLVDGVKNQSLYIHTNEEFCASLKEDTPIFPGEFEHSFLGENKILEVYSGKTDNKSITSWAQKLKQNQPKRAHKEEGCSKSVQGNEQTKKSPIEKSDFTAATHSRAFYLNKPDESPNSWMSDSGAGLTYWKLKEKDMYHSLPETLEKTFVPASSTDVSPSQVLTLDPTLHMKPSQQISGIQPHGFLNALDDRISFSPDSVLEPSMASHSDIDSFSQASHVTSQLSGFPKYPSNTKVSPVDSWKNHAFQNESRTSSTFPAVYTIGSNDISVNSVDEENTGLVPFASVSQSQLPGTASGVPECISLTSLEDPVILSKVRQNLKEKHARHIADLRAYYESEINSLKQKLEAKEISAVEDWKKTNQILVDRCGQLDSALNEATSRVRTLENKNNLLEREVNDLRERFSAASSASKILQERIEEMRTSNKEKDNTIIRLKSRLQDLEEAFENAYKLSDDKEARLKQENKMFQDVSDK</sequence>
<dbReference type="SUPFAM" id="SSF57997">
    <property type="entry name" value="Tropomyosin"/>
    <property type="match status" value="1"/>
</dbReference>
<comment type="caution">
    <text evidence="3">The sequence shown here is derived from an EMBL/GenBank/DDBJ whole genome shotgun (WGS) entry which is preliminary data.</text>
</comment>
<dbReference type="Proteomes" id="UP000437017">
    <property type="component" value="Unassembled WGS sequence"/>
</dbReference>
<organism evidence="3 4">
    <name type="scientific">Balaenoptera physalus</name>
    <name type="common">Fin whale</name>
    <name type="synonym">Balaena physalus</name>
    <dbReference type="NCBI Taxonomy" id="9770"/>
    <lineage>
        <taxon>Eukaryota</taxon>
        <taxon>Metazoa</taxon>
        <taxon>Chordata</taxon>
        <taxon>Craniata</taxon>
        <taxon>Vertebrata</taxon>
        <taxon>Euteleostomi</taxon>
        <taxon>Mammalia</taxon>
        <taxon>Eutheria</taxon>
        <taxon>Laurasiatheria</taxon>
        <taxon>Artiodactyla</taxon>
        <taxon>Whippomorpha</taxon>
        <taxon>Cetacea</taxon>
        <taxon>Mysticeti</taxon>
        <taxon>Balaenopteridae</taxon>
        <taxon>Balaenoptera</taxon>
    </lineage>
</organism>
<keyword evidence="4" id="KW-1185">Reference proteome</keyword>
<proteinExistence type="predicted"/>
<dbReference type="GO" id="GO:0005814">
    <property type="term" value="C:centriole"/>
    <property type="evidence" value="ECO:0007669"/>
    <property type="project" value="TreeGrafter"/>
</dbReference>
<protein>
    <recommendedName>
        <fullName evidence="5">M-phase phosphoprotein 9</fullName>
    </recommendedName>
</protein>
<feature type="compositionally biased region" description="Basic and acidic residues" evidence="2">
    <location>
        <begin position="322"/>
        <end position="331"/>
    </location>
</feature>